<feature type="compositionally biased region" description="Low complexity" evidence="3">
    <location>
        <begin position="370"/>
        <end position="380"/>
    </location>
</feature>
<dbReference type="SMART" id="SM00389">
    <property type="entry name" value="HOX"/>
    <property type="match status" value="1"/>
</dbReference>
<feature type="region of interest" description="Disordered" evidence="3">
    <location>
        <begin position="303"/>
        <end position="383"/>
    </location>
</feature>
<evidence type="ECO:0000313" key="5">
    <source>
        <dbReference type="EMBL" id="KAJ7079789.1"/>
    </source>
</evidence>
<dbReference type="AlphaFoldDB" id="A0AAD6XM90"/>
<dbReference type="Pfam" id="PF00046">
    <property type="entry name" value="Homeodomain"/>
    <property type="match status" value="1"/>
</dbReference>
<protein>
    <recommendedName>
        <fullName evidence="4">Homeobox domain-containing protein</fullName>
    </recommendedName>
</protein>
<feature type="compositionally biased region" description="Low complexity" evidence="3">
    <location>
        <begin position="307"/>
        <end position="318"/>
    </location>
</feature>
<gene>
    <name evidence="5" type="ORF">B0H15DRAFT_858067</name>
</gene>
<dbReference type="InterPro" id="IPR009057">
    <property type="entry name" value="Homeodomain-like_sf"/>
</dbReference>
<dbReference type="Gene3D" id="1.10.10.60">
    <property type="entry name" value="Homeodomain-like"/>
    <property type="match status" value="1"/>
</dbReference>
<feature type="region of interest" description="Disordered" evidence="3">
    <location>
        <begin position="1"/>
        <end position="23"/>
    </location>
</feature>
<evidence type="ECO:0000256" key="2">
    <source>
        <dbReference type="RuleBase" id="RU000682"/>
    </source>
</evidence>
<comment type="subcellular location">
    <subcellularLocation>
        <location evidence="1 2">Nucleus</location>
    </subcellularLocation>
</comment>
<keyword evidence="1 2" id="KW-0371">Homeobox</keyword>
<evidence type="ECO:0000259" key="4">
    <source>
        <dbReference type="PROSITE" id="PS50071"/>
    </source>
</evidence>
<evidence type="ECO:0000256" key="3">
    <source>
        <dbReference type="SAM" id="MobiDB-lite"/>
    </source>
</evidence>
<dbReference type="Proteomes" id="UP001222325">
    <property type="component" value="Unassembled WGS sequence"/>
</dbReference>
<dbReference type="CDD" id="cd00086">
    <property type="entry name" value="homeodomain"/>
    <property type="match status" value="1"/>
</dbReference>
<keyword evidence="6" id="KW-1185">Reference proteome</keyword>
<dbReference type="PROSITE" id="PS50071">
    <property type="entry name" value="HOMEOBOX_2"/>
    <property type="match status" value="1"/>
</dbReference>
<dbReference type="EMBL" id="JARJCN010000058">
    <property type="protein sequence ID" value="KAJ7079789.1"/>
    <property type="molecule type" value="Genomic_DNA"/>
</dbReference>
<keyword evidence="1 2" id="KW-0539">Nucleus</keyword>
<feature type="region of interest" description="Disordered" evidence="3">
    <location>
        <begin position="85"/>
        <end position="213"/>
    </location>
</feature>
<evidence type="ECO:0000313" key="6">
    <source>
        <dbReference type="Proteomes" id="UP001222325"/>
    </source>
</evidence>
<dbReference type="GO" id="GO:0003677">
    <property type="term" value="F:DNA binding"/>
    <property type="evidence" value="ECO:0007669"/>
    <property type="project" value="UniProtKB-UniRule"/>
</dbReference>
<proteinExistence type="predicted"/>
<dbReference type="InterPro" id="IPR001356">
    <property type="entry name" value="HD"/>
</dbReference>
<keyword evidence="1 2" id="KW-0238">DNA-binding</keyword>
<sequence length="463" mass="50019">MSPQNLETPDADDSSKRKRTRAVRATRLQTETLTAAYASHKLLTTQELERLSAKTGLTPEWIKAWAVRYKTKARKDGGEAARLGNEIGYQKTKEEPGSELEDDVPPKKKRLRPRIDPQVPPTASQASRKLPLRDASYPPPMSSLVRPAASASKADDSLIPRIRPPLASHAPPGYAHHNTYPLDPTNVPHPLSTGISKSGQHKSSTSNPQPAAVPCHPMPYPRATLLLPQLPENTQPGVQIAFDHDQPTHHHWGTDPASTQFASTAVPGAFPHGPYTRAPQVLGTTFTSNQASNADFIPAGRMSQSLQNQQAAPQATRATPRELARPVESAPLLIRQPSGSPSLKQHPQPWHNNPMITPSHEHDTGENHPTANNSTSTSATPGPFNTHINDGFLLTSVTLVCIPPPPPFFMLLLDRFDSPDAGGYYSSDPGRDSSYSGRKASAFQAPARAAQYSRGAGARVAVG</sequence>
<dbReference type="SUPFAM" id="SSF46689">
    <property type="entry name" value="Homeodomain-like"/>
    <property type="match status" value="1"/>
</dbReference>
<name>A0AAD6XM90_9AGAR</name>
<feature type="compositionally biased region" description="Polar residues" evidence="3">
    <location>
        <begin position="193"/>
        <end position="209"/>
    </location>
</feature>
<reference evidence="5" key="1">
    <citation type="submission" date="2023-03" db="EMBL/GenBank/DDBJ databases">
        <title>Massive genome expansion in bonnet fungi (Mycena s.s.) driven by repeated elements and novel gene families across ecological guilds.</title>
        <authorList>
            <consortium name="Lawrence Berkeley National Laboratory"/>
            <person name="Harder C.B."/>
            <person name="Miyauchi S."/>
            <person name="Viragh M."/>
            <person name="Kuo A."/>
            <person name="Thoen E."/>
            <person name="Andreopoulos B."/>
            <person name="Lu D."/>
            <person name="Skrede I."/>
            <person name="Drula E."/>
            <person name="Henrissat B."/>
            <person name="Morin E."/>
            <person name="Kohler A."/>
            <person name="Barry K."/>
            <person name="LaButti K."/>
            <person name="Morin E."/>
            <person name="Salamov A."/>
            <person name="Lipzen A."/>
            <person name="Mereny Z."/>
            <person name="Hegedus B."/>
            <person name="Baldrian P."/>
            <person name="Stursova M."/>
            <person name="Weitz H."/>
            <person name="Taylor A."/>
            <person name="Grigoriev I.V."/>
            <person name="Nagy L.G."/>
            <person name="Martin F."/>
            <person name="Kauserud H."/>
        </authorList>
    </citation>
    <scope>NUCLEOTIDE SEQUENCE</scope>
    <source>
        <strain evidence="5">CBHHK173m</strain>
    </source>
</reference>
<feature type="compositionally biased region" description="Polar residues" evidence="3">
    <location>
        <begin position="337"/>
        <end position="356"/>
    </location>
</feature>
<comment type="caution">
    <text evidence="5">The sequence shown here is derived from an EMBL/GenBank/DDBJ whole genome shotgun (WGS) entry which is preliminary data.</text>
</comment>
<organism evidence="5 6">
    <name type="scientific">Mycena belliarum</name>
    <dbReference type="NCBI Taxonomy" id="1033014"/>
    <lineage>
        <taxon>Eukaryota</taxon>
        <taxon>Fungi</taxon>
        <taxon>Dikarya</taxon>
        <taxon>Basidiomycota</taxon>
        <taxon>Agaricomycotina</taxon>
        <taxon>Agaricomycetes</taxon>
        <taxon>Agaricomycetidae</taxon>
        <taxon>Agaricales</taxon>
        <taxon>Marasmiineae</taxon>
        <taxon>Mycenaceae</taxon>
        <taxon>Mycena</taxon>
    </lineage>
</organism>
<dbReference type="GO" id="GO:0005634">
    <property type="term" value="C:nucleus"/>
    <property type="evidence" value="ECO:0007669"/>
    <property type="project" value="UniProtKB-SubCell"/>
</dbReference>
<feature type="DNA-binding region" description="Homeobox" evidence="1">
    <location>
        <begin position="18"/>
        <end position="77"/>
    </location>
</feature>
<accession>A0AAD6XM90</accession>
<feature type="domain" description="Homeobox" evidence="4">
    <location>
        <begin position="16"/>
        <end position="76"/>
    </location>
</feature>
<evidence type="ECO:0000256" key="1">
    <source>
        <dbReference type="PROSITE-ProRule" id="PRU00108"/>
    </source>
</evidence>